<evidence type="ECO:0000256" key="4">
    <source>
        <dbReference type="ARBA" id="ARBA00022475"/>
    </source>
</evidence>
<keyword evidence="4" id="KW-1003">Cell membrane</keyword>
<feature type="chain" id="PRO_5041232334" description="Flagellar protein FliL" evidence="11">
    <location>
        <begin position="20"/>
        <end position="133"/>
    </location>
</feature>
<comment type="caution">
    <text evidence="12">The sequence shown here is derived from an EMBL/GenBank/DDBJ whole genome shotgun (WGS) entry which is preliminary data.</text>
</comment>
<proteinExistence type="inferred from homology"/>
<evidence type="ECO:0000256" key="8">
    <source>
        <dbReference type="ARBA" id="ARBA00022989"/>
    </source>
</evidence>
<dbReference type="GO" id="GO:0006935">
    <property type="term" value="P:chemotaxis"/>
    <property type="evidence" value="ECO:0007669"/>
    <property type="project" value="UniProtKB-KW"/>
</dbReference>
<evidence type="ECO:0000256" key="5">
    <source>
        <dbReference type="ARBA" id="ARBA00022500"/>
    </source>
</evidence>
<comment type="subcellular location">
    <subcellularLocation>
        <location evidence="10">Cell inner membrane</location>
    </subcellularLocation>
    <subcellularLocation>
        <location evidence="2">Cell membrane</location>
        <topology evidence="2">Single-pass membrane protein</topology>
    </subcellularLocation>
</comment>
<evidence type="ECO:0000256" key="7">
    <source>
        <dbReference type="ARBA" id="ARBA00022779"/>
    </source>
</evidence>
<keyword evidence="10" id="KW-0997">Cell inner membrane</keyword>
<reference evidence="12" key="2">
    <citation type="submission" date="2023-01" db="EMBL/GenBank/DDBJ databases">
        <title>Draft genome sequence of Paraferrimonas sedimenticola strain NBRC 101628.</title>
        <authorList>
            <person name="Sun Q."/>
            <person name="Mori K."/>
        </authorList>
    </citation>
    <scope>NUCLEOTIDE SEQUENCE</scope>
    <source>
        <strain evidence="12">NBRC 101628</strain>
    </source>
</reference>
<protein>
    <recommendedName>
        <fullName evidence="10">Flagellar protein FliL</fullName>
    </recommendedName>
</protein>
<evidence type="ECO:0000313" key="13">
    <source>
        <dbReference type="Proteomes" id="UP001161422"/>
    </source>
</evidence>
<gene>
    <name evidence="12" type="ORF">GCM10007895_12850</name>
</gene>
<organism evidence="12 13">
    <name type="scientific">Paraferrimonas sedimenticola</name>
    <dbReference type="NCBI Taxonomy" id="375674"/>
    <lineage>
        <taxon>Bacteria</taxon>
        <taxon>Pseudomonadati</taxon>
        <taxon>Pseudomonadota</taxon>
        <taxon>Gammaproteobacteria</taxon>
        <taxon>Alteromonadales</taxon>
        <taxon>Ferrimonadaceae</taxon>
        <taxon>Paraferrimonas</taxon>
    </lineage>
</organism>
<keyword evidence="11" id="KW-0732">Signal</keyword>
<dbReference type="InterPro" id="IPR005503">
    <property type="entry name" value="FliL"/>
</dbReference>
<accession>A0AA37VUZ8</accession>
<dbReference type="Pfam" id="PF03748">
    <property type="entry name" value="FliL"/>
    <property type="match status" value="1"/>
</dbReference>
<keyword evidence="9 10" id="KW-0472">Membrane</keyword>
<evidence type="ECO:0000256" key="1">
    <source>
        <dbReference type="ARBA" id="ARBA00002254"/>
    </source>
</evidence>
<evidence type="ECO:0000256" key="11">
    <source>
        <dbReference type="SAM" id="SignalP"/>
    </source>
</evidence>
<dbReference type="PANTHER" id="PTHR35091">
    <property type="entry name" value="FLAGELLAR PROTEIN FLIL"/>
    <property type="match status" value="1"/>
</dbReference>
<dbReference type="GO" id="GO:0071978">
    <property type="term" value="P:bacterial-type flagellum-dependent swarming motility"/>
    <property type="evidence" value="ECO:0007669"/>
    <property type="project" value="TreeGrafter"/>
</dbReference>
<evidence type="ECO:0000256" key="10">
    <source>
        <dbReference type="RuleBase" id="RU364125"/>
    </source>
</evidence>
<dbReference type="Proteomes" id="UP001161422">
    <property type="component" value="Unassembled WGS sequence"/>
</dbReference>
<keyword evidence="8" id="KW-1133">Transmembrane helix</keyword>
<comment type="similarity">
    <text evidence="3 10">Belongs to the FliL family.</text>
</comment>
<dbReference type="AlphaFoldDB" id="A0AA37VUZ8"/>
<comment type="function">
    <text evidence="1 10">Controls the rotational direction of flagella during chemotaxis.</text>
</comment>
<evidence type="ECO:0000256" key="2">
    <source>
        <dbReference type="ARBA" id="ARBA00004162"/>
    </source>
</evidence>
<dbReference type="GO" id="GO:0009425">
    <property type="term" value="C:bacterial-type flagellum basal body"/>
    <property type="evidence" value="ECO:0007669"/>
    <property type="project" value="InterPro"/>
</dbReference>
<keyword evidence="12" id="KW-0282">Flagellum</keyword>
<keyword evidence="12" id="KW-0969">Cilium</keyword>
<sequence>MIRILFALMALMFSINTSANNSGTNDSDFAYYGLEPEIVTNYIRASNRMGYVRTSIELMAQSPSDLETLEHHDALIRATVVEILGAQTEEQIKSLEGREAIRQLCLTTINELLHHETGRQIVVNLLFTKYLYD</sequence>
<keyword evidence="13" id="KW-1185">Reference proteome</keyword>
<keyword evidence="6" id="KW-0812">Transmembrane</keyword>
<evidence type="ECO:0000256" key="6">
    <source>
        <dbReference type="ARBA" id="ARBA00022692"/>
    </source>
</evidence>
<evidence type="ECO:0000313" key="12">
    <source>
        <dbReference type="EMBL" id="GLP95979.1"/>
    </source>
</evidence>
<dbReference type="EMBL" id="BSNC01000003">
    <property type="protein sequence ID" value="GLP95979.1"/>
    <property type="molecule type" value="Genomic_DNA"/>
</dbReference>
<name>A0AA37VUZ8_9GAMM</name>
<keyword evidence="5 10" id="KW-0145">Chemotaxis</keyword>
<dbReference type="GO" id="GO:0005886">
    <property type="term" value="C:plasma membrane"/>
    <property type="evidence" value="ECO:0007669"/>
    <property type="project" value="UniProtKB-SubCell"/>
</dbReference>
<dbReference type="PANTHER" id="PTHR35091:SF5">
    <property type="entry name" value="FLAGELLAR PROTEIN FLIL"/>
    <property type="match status" value="1"/>
</dbReference>
<evidence type="ECO:0000256" key="9">
    <source>
        <dbReference type="ARBA" id="ARBA00023136"/>
    </source>
</evidence>
<keyword evidence="12" id="KW-0966">Cell projection</keyword>
<keyword evidence="7 10" id="KW-0283">Flagellar rotation</keyword>
<reference evidence="12" key="1">
    <citation type="journal article" date="2014" name="Int. J. Syst. Evol. Microbiol.">
        <title>Complete genome sequence of Corynebacterium casei LMG S-19264T (=DSM 44701T), isolated from a smear-ripened cheese.</title>
        <authorList>
            <consortium name="US DOE Joint Genome Institute (JGI-PGF)"/>
            <person name="Walter F."/>
            <person name="Albersmeier A."/>
            <person name="Kalinowski J."/>
            <person name="Ruckert C."/>
        </authorList>
    </citation>
    <scope>NUCLEOTIDE SEQUENCE</scope>
    <source>
        <strain evidence="12">NBRC 101628</strain>
    </source>
</reference>
<evidence type="ECO:0000256" key="3">
    <source>
        <dbReference type="ARBA" id="ARBA00008281"/>
    </source>
</evidence>
<feature type="signal peptide" evidence="11">
    <location>
        <begin position="1"/>
        <end position="19"/>
    </location>
</feature>